<dbReference type="AlphaFoldDB" id="A0A6L3STS7"/>
<evidence type="ECO:0000313" key="12">
    <source>
        <dbReference type="EMBL" id="KAB1072895.1"/>
    </source>
</evidence>
<dbReference type="InterPro" id="IPR058781">
    <property type="entry name" value="HH_AprE-like"/>
</dbReference>
<dbReference type="PANTHER" id="PTHR30386:SF17">
    <property type="entry name" value="ALKALINE PROTEASE SECRETION PROTEIN APRE"/>
    <property type="match status" value="1"/>
</dbReference>
<evidence type="ECO:0000259" key="10">
    <source>
        <dbReference type="Pfam" id="PF25994"/>
    </source>
</evidence>
<dbReference type="GO" id="GO:0015031">
    <property type="term" value="P:protein transport"/>
    <property type="evidence" value="ECO:0007669"/>
    <property type="project" value="InterPro"/>
</dbReference>
<dbReference type="OrthoDB" id="9810980at2"/>
<feature type="domain" description="AprE-like beta-barrel" evidence="11">
    <location>
        <begin position="389"/>
        <end position="477"/>
    </location>
</feature>
<dbReference type="Pfam" id="PF26002">
    <property type="entry name" value="Beta-barrel_AprE"/>
    <property type="match status" value="1"/>
</dbReference>
<gene>
    <name evidence="12" type="ORF">F6X53_27750</name>
</gene>
<evidence type="ECO:0000256" key="5">
    <source>
        <dbReference type="ARBA" id="ARBA00022519"/>
    </source>
</evidence>
<dbReference type="Proteomes" id="UP000474159">
    <property type="component" value="Unassembled WGS sequence"/>
</dbReference>
<comment type="subcellular location">
    <subcellularLocation>
        <location evidence="1 9">Cell inner membrane</location>
        <topology evidence="1 9">Single-pass membrane protein</topology>
    </subcellularLocation>
</comment>
<dbReference type="InterPro" id="IPR058982">
    <property type="entry name" value="Beta-barrel_AprE"/>
</dbReference>
<feature type="domain" description="AprE-like long alpha-helical hairpin" evidence="10">
    <location>
        <begin position="157"/>
        <end position="347"/>
    </location>
</feature>
<dbReference type="Gene3D" id="1.10.287.470">
    <property type="entry name" value="Helix hairpin bin"/>
    <property type="match status" value="1"/>
</dbReference>
<dbReference type="Pfam" id="PF25994">
    <property type="entry name" value="HH_AprE"/>
    <property type="match status" value="1"/>
</dbReference>
<dbReference type="Gene3D" id="2.40.50.100">
    <property type="match status" value="1"/>
</dbReference>
<keyword evidence="5 9" id="KW-0997">Cell inner membrane</keyword>
<dbReference type="EMBL" id="VZZK01000046">
    <property type="protein sequence ID" value="KAB1072895.1"/>
    <property type="molecule type" value="Genomic_DNA"/>
</dbReference>
<evidence type="ECO:0000256" key="7">
    <source>
        <dbReference type="ARBA" id="ARBA00022989"/>
    </source>
</evidence>
<protein>
    <recommendedName>
        <fullName evidence="9">Membrane fusion protein (MFP) family protein</fullName>
    </recommendedName>
</protein>
<keyword evidence="13" id="KW-1185">Reference proteome</keyword>
<organism evidence="12 13">
    <name type="scientific">Methylobacterium soli</name>
    <dbReference type="NCBI Taxonomy" id="553447"/>
    <lineage>
        <taxon>Bacteria</taxon>
        <taxon>Pseudomonadati</taxon>
        <taxon>Pseudomonadota</taxon>
        <taxon>Alphaproteobacteria</taxon>
        <taxon>Hyphomicrobiales</taxon>
        <taxon>Methylobacteriaceae</taxon>
        <taxon>Methylobacterium</taxon>
    </lineage>
</organism>
<keyword evidence="3 9" id="KW-0813">Transport</keyword>
<evidence type="ECO:0000256" key="6">
    <source>
        <dbReference type="ARBA" id="ARBA00022692"/>
    </source>
</evidence>
<accession>A0A6L3STS7</accession>
<proteinExistence type="inferred from homology"/>
<dbReference type="GO" id="GO:0005886">
    <property type="term" value="C:plasma membrane"/>
    <property type="evidence" value="ECO:0007669"/>
    <property type="project" value="UniProtKB-SubCell"/>
</dbReference>
<comment type="similarity">
    <text evidence="2 9">Belongs to the membrane fusion protein (MFP) (TC 8.A.1) family.</text>
</comment>
<keyword evidence="4 9" id="KW-1003">Cell membrane</keyword>
<evidence type="ECO:0000256" key="4">
    <source>
        <dbReference type="ARBA" id="ARBA00022475"/>
    </source>
</evidence>
<dbReference type="InterPro" id="IPR050739">
    <property type="entry name" value="MFP"/>
</dbReference>
<evidence type="ECO:0000259" key="11">
    <source>
        <dbReference type="Pfam" id="PF26002"/>
    </source>
</evidence>
<keyword evidence="7" id="KW-1133">Transmembrane helix</keyword>
<evidence type="ECO:0000256" key="1">
    <source>
        <dbReference type="ARBA" id="ARBA00004377"/>
    </source>
</evidence>
<dbReference type="PANTHER" id="PTHR30386">
    <property type="entry name" value="MEMBRANE FUSION SUBUNIT OF EMRAB-TOLC MULTIDRUG EFFLUX PUMP"/>
    <property type="match status" value="1"/>
</dbReference>
<evidence type="ECO:0000256" key="9">
    <source>
        <dbReference type="RuleBase" id="RU365093"/>
    </source>
</evidence>
<evidence type="ECO:0000256" key="3">
    <source>
        <dbReference type="ARBA" id="ARBA00022448"/>
    </source>
</evidence>
<dbReference type="PRINTS" id="PR01490">
    <property type="entry name" value="RTXTOXIND"/>
</dbReference>
<comment type="caution">
    <text evidence="12">The sequence shown here is derived from an EMBL/GenBank/DDBJ whole genome shotgun (WGS) entry which is preliminary data.</text>
</comment>
<dbReference type="NCBIfam" id="TIGR01843">
    <property type="entry name" value="type_I_hlyD"/>
    <property type="match status" value="1"/>
</dbReference>
<keyword evidence="6" id="KW-0812">Transmembrane</keyword>
<reference evidence="12 13" key="1">
    <citation type="submission" date="2019-09" db="EMBL/GenBank/DDBJ databases">
        <title>YIM 48816 draft genome.</title>
        <authorList>
            <person name="Jiang L."/>
        </authorList>
    </citation>
    <scope>NUCLEOTIDE SEQUENCE [LARGE SCALE GENOMIC DNA]</scope>
    <source>
        <strain evidence="12 13">YIM 48816</strain>
    </source>
</reference>
<evidence type="ECO:0000256" key="2">
    <source>
        <dbReference type="ARBA" id="ARBA00009477"/>
    </source>
</evidence>
<keyword evidence="8" id="KW-0472">Membrane</keyword>
<dbReference type="InterPro" id="IPR010129">
    <property type="entry name" value="T1SS_HlyD"/>
</dbReference>
<sequence>MDRLPSSNDSPSRLKRLWHLSSAWVTGRGRSTRALVASSETPISTAAASAATDTSGLREQDQVDAGRALDAPAVSSNWRAASWTGYAIVAFAFIGLGGWSSVAQLTSAVVAQGVVSAESSRKTIQHLEGGIIQDIKVRDGDSVQLGQILYQLDQTQARTNLELLINQRAALVAREARLVAERTDASQLSFPDEVLKQSENLVVKRAIDDERANFQQRRATLQSQIAILSSKALETQRQIEGLRADREANVQQAGHIDAELVGVRSLYAKNLVALSRLKALEREKSRLEGAVGRTESDIARSEQGLLGIRAEKWQAQQQFQQTVANDIVDARRQLGEVNERLFVAEDQLKRTTIRAPQAGTVQGMKFFTPGGVIRPGDSVLDIAPLDEELVIRVKISPIDADAVAPGLESEVTFPSFHTKTIPVMLGELKSVSRDQVKDEKGDAFFAGEVRVDHATVPEDIRTKLVAGMPSEVYIATGSRTLLQYLVAPLARATRRAMKDKD</sequence>
<dbReference type="RefSeq" id="WP_151004473.1">
    <property type="nucleotide sequence ID" value="NZ_VZZK01000046.1"/>
</dbReference>
<evidence type="ECO:0000256" key="8">
    <source>
        <dbReference type="ARBA" id="ARBA00023136"/>
    </source>
</evidence>
<name>A0A6L3STS7_9HYPH</name>
<evidence type="ECO:0000313" key="13">
    <source>
        <dbReference type="Proteomes" id="UP000474159"/>
    </source>
</evidence>